<dbReference type="GO" id="GO:0019305">
    <property type="term" value="P:dTDP-rhamnose biosynthetic process"/>
    <property type="evidence" value="ECO:0007669"/>
    <property type="project" value="UniProtKB-UniPathway"/>
</dbReference>
<organism evidence="4 5">
    <name type="scientific">Candidatus Falkowbacteria bacterium RIFCSPLOWO2_12_FULL_45_13</name>
    <dbReference type="NCBI Taxonomy" id="1797991"/>
    <lineage>
        <taxon>Bacteria</taxon>
        <taxon>Candidatus Falkowiibacteriota</taxon>
    </lineage>
</organism>
<evidence type="ECO:0000256" key="1">
    <source>
        <dbReference type="ARBA" id="ARBA00010944"/>
    </source>
</evidence>
<dbReference type="GO" id="GO:0005829">
    <property type="term" value="C:cytosol"/>
    <property type="evidence" value="ECO:0007669"/>
    <property type="project" value="TreeGrafter"/>
</dbReference>
<dbReference type="Gene3D" id="3.40.50.720">
    <property type="entry name" value="NAD(P)-binding Rossmann-like Domain"/>
    <property type="match status" value="1"/>
</dbReference>
<accession>A0A1F5SWQ4</accession>
<evidence type="ECO:0000256" key="2">
    <source>
        <dbReference type="RuleBase" id="RU364082"/>
    </source>
</evidence>
<evidence type="ECO:0000313" key="4">
    <source>
        <dbReference type="EMBL" id="OGF31147.1"/>
    </source>
</evidence>
<comment type="similarity">
    <text evidence="1 2">Belongs to the dTDP-4-dehydrorhamnose reductase family.</text>
</comment>
<keyword evidence="2" id="KW-0560">Oxidoreductase</keyword>
<dbReference type="AlphaFoldDB" id="A0A1F5SWQ4"/>
<dbReference type="InterPro" id="IPR029903">
    <property type="entry name" value="RmlD-like-bd"/>
</dbReference>
<protein>
    <recommendedName>
        <fullName evidence="2">dTDP-4-dehydrorhamnose reductase</fullName>
        <ecNumber evidence="2">1.1.1.133</ecNumber>
    </recommendedName>
</protein>
<sequence>MKILLTGANGAIGSSLKKLLPFNVAARSHHELDITDKDSIAKAVDEVRPDLIINSAVIKNPLSEEKKELACQVNVIGVKNLCETGIKLLQISSVVVLRPKDWYSVTKLAAENLIDANKHLIIRLSFPHNDVLLAKAVVNLIDKTGVYNLWELQCPYLKNRIIIFLRKVLLKLQTEPGSISRLGFGFIKRKVLPILKANKQK</sequence>
<dbReference type="SUPFAM" id="SSF51735">
    <property type="entry name" value="NAD(P)-binding Rossmann-fold domains"/>
    <property type="match status" value="1"/>
</dbReference>
<dbReference type="InterPro" id="IPR005913">
    <property type="entry name" value="dTDP_dehydrorham_reduct"/>
</dbReference>
<dbReference type="InterPro" id="IPR036291">
    <property type="entry name" value="NAD(P)-bd_dom_sf"/>
</dbReference>
<evidence type="ECO:0000259" key="3">
    <source>
        <dbReference type="Pfam" id="PF04321"/>
    </source>
</evidence>
<proteinExistence type="inferred from homology"/>
<comment type="caution">
    <text evidence="4">The sequence shown here is derived from an EMBL/GenBank/DDBJ whole genome shotgun (WGS) entry which is preliminary data.</text>
</comment>
<dbReference type="PANTHER" id="PTHR10491">
    <property type="entry name" value="DTDP-4-DEHYDRORHAMNOSE REDUCTASE"/>
    <property type="match status" value="1"/>
</dbReference>
<dbReference type="GO" id="GO:0008831">
    <property type="term" value="F:dTDP-4-dehydrorhamnose reductase activity"/>
    <property type="evidence" value="ECO:0007669"/>
    <property type="project" value="UniProtKB-EC"/>
</dbReference>
<keyword evidence="2" id="KW-0521">NADP</keyword>
<dbReference type="PANTHER" id="PTHR10491:SF4">
    <property type="entry name" value="METHIONINE ADENOSYLTRANSFERASE 2 SUBUNIT BETA"/>
    <property type="match status" value="1"/>
</dbReference>
<dbReference type="EMBL" id="MFFY01000030">
    <property type="protein sequence ID" value="OGF31147.1"/>
    <property type="molecule type" value="Genomic_DNA"/>
</dbReference>
<feature type="domain" description="RmlD-like substrate binding" evidence="3">
    <location>
        <begin position="1"/>
        <end position="125"/>
    </location>
</feature>
<dbReference type="Pfam" id="PF04321">
    <property type="entry name" value="RmlD_sub_bind"/>
    <property type="match status" value="1"/>
</dbReference>
<comment type="pathway">
    <text evidence="2">Carbohydrate biosynthesis; dTDP-L-rhamnose biosynthesis.</text>
</comment>
<reference evidence="4 5" key="1">
    <citation type="journal article" date="2016" name="Nat. Commun.">
        <title>Thousands of microbial genomes shed light on interconnected biogeochemical processes in an aquifer system.</title>
        <authorList>
            <person name="Anantharaman K."/>
            <person name="Brown C.T."/>
            <person name="Hug L.A."/>
            <person name="Sharon I."/>
            <person name="Castelle C.J."/>
            <person name="Probst A.J."/>
            <person name="Thomas B.C."/>
            <person name="Singh A."/>
            <person name="Wilkins M.J."/>
            <person name="Karaoz U."/>
            <person name="Brodie E.L."/>
            <person name="Williams K.H."/>
            <person name="Hubbard S.S."/>
            <person name="Banfield J.F."/>
        </authorList>
    </citation>
    <scope>NUCLEOTIDE SEQUENCE [LARGE SCALE GENOMIC DNA]</scope>
</reference>
<comment type="function">
    <text evidence="2">Catalyzes the reduction of dTDP-6-deoxy-L-lyxo-4-hexulose to yield dTDP-L-rhamnose.</text>
</comment>
<dbReference type="Proteomes" id="UP000176915">
    <property type="component" value="Unassembled WGS sequence"/>
</dbReference>
<dbReference type="EC" id="1.1.1.133" evidence="2"/>
<gene>
    <name evidence="4" type="ORF">A3H09_02030</name>
</gene>
<name>A0A1F5SWQ4_9BACT</name>
<evidence type="ECO:0000313" key="5">
    <source>
        <dbReference type="Proteomes" id="UP000176915"/>
    </source>
</evidence>
<dbReference type="UniPathway" id="UPA00124"/>